<evidence type="ECO:0000256" key="7">
    <source>
        <dbReference type="ARBA" id="ARBA00023180"/>
    </source>
</evidence>
<dbReference type="InterPro" id="IPR013783">
    <property type="entry name" value="Ig-like_fold"/>
</dbReference>
<feature type="transmembrane region" description="Helical" evidence="8">
    <location>
        <begin position="346"/>
        <end position="368"/>
    </location>
</feature>
<proteinExistence type="predicted"/>
<gene>
    <name evidence="11" type="primary">il13ra2</name>
</gene>
<dbReference type="Ensembl" id="ENSSAUT00010067483.1">
    <property type="protein sequence ID" value="ENSSAUP00010064420.1"/>
    <property type="gene ID" value="ENSSAUG00010025832.1"/>
</dbReference>
<keyword evidence="7" id="KW-0325">Glycoprotein</keyword>
<sequence>MLLMAAKSWLTHPAALMLLLMNWMECTLCSGFTVDPPADIVISDPGHLGYLDITWSLPTSLTDKTECPKLYQLEYFDTYRDRWNAVRTPQRTYSAQFDLTKDVRVRVYTLLNGPCTNGTLTRSTNYTELVQKPPSTGVADTAVKDFVCVYHNMKYIECTWGRSPKTPAYSQHNLYFWHMELEKTEECPKYLVLSGVRSGCNFTGTYLPDFTDIIFCVNGSSPEGPLEPAFISLQIQDHVKPEPTEKLYLQTGSDRKLELRWDPPAGRVPGPCLEWQMEQDGKIAPKIITGQTLPLTHDEKISCFRVRSRLNKYCAEKSLWSEWSRPMCHPEEKEVTPDPGSDMVPVYVYVAVAVIATLVLSLCVGAMLRLRAPKQEKEPDSLLTTLFAQNPLPTAGGGLRR</sequence>
<keyword evidence="5 8" id="KW-0472">Membrane</keyword>
<reference evidence="11" key="1">
    <citation type="submission" date="2021-04" db="EMBL/GenBank/DDBJ databases">
        <authorList>
            <consortium name="Wellcome Sanger Institute Data Sharing"/>
        </authorList>
    </citation>
    <scope>NUCLEOTIDE SEQUENCE [LARGE SCALE GENOMIC DNA]</scope>
</reference>
<keyword evidence="3 9" id="KW-0732">Signal</keyword>
<evidence type="ECO:0000256" key="4">
    <source>
        <dbReference type="ARBA" id="ARBA00022989"/>
    </source>
</evidence>
<evidence type="ECO:0000256" key="9">
    <source>
        <dbReference type="SAM" id="SignalP"/>
    </source>
</evidence>
<dbReference type="GO" id="GO:0004896">
    <property type="term" value="F:cytokine receptor activity"/>
    <property type="evidence" value="ECO:0007669"/>
    <property type="project" value="TreeGrafter"/>
</dbReference>
<feature type="chain" id="PRO_5025588167" evidence="9">
    <location>
        <begin position="32"/>
        <end position="401"/>
    </location>
</feature>
<dbReference type="OrthoDB" id="9826641at2759"/>
<evidence type="ECO:0000259" key="10">
    <source>
        <dbReference type="Pfam" id="PF09240"/>
    </source>
</evidence>
<dbReference type="GeneTree" id="ENSGT00940000159971"/>
<dbReference type="PANTHER" id="PTHR23037:SF45">
    <property type="entry name" value="INTERLEUKIN 13 RECEPTOR SUBUNIT ALPHA 2"/>
    <property type="match status" value="1"/>
</dbReference>
<keyword evidence="12" id="KW-1185">Reference proteome</keyword>
<dbReference type="Gene3D" id="2.60.40.10">
    <property type="entry name" value="Immunoglobulins"/>
    <property type="match status" value="3"/>
</dbReference>
<dbReference type="InterPro" id="IPR015321">
    <property type="entry name" value="TypeI_recpt_CBD"/>
</dbReference>
<dbReference type="SUPFAM" id="SSF49265">
    <property type="entry name" value="Fibronectin type III"/>
    <property type="match status" value="3"/>
</dbReference>
<evidence type="ECO:0000256" key="1">
    <source>
        <dbReference type="ARBA" id="ARBA00004479"/>
    </source>
</evidence>
<organism evidence="11 12">
    <name type="scientific">Sparus aurata</name>
    <name type="common">Gilthead sea bream</name>
    <dbReference type="NCBI Taxonomy" id="8175"/>
    <lineage>
        <taxon>Eukaryota</taxon>
        <taxon>Metazoa</taxon>
        <taxon>Chordata</taxon>
        <taxon>Craniata</taxon>
        <taxon>Vertebrata</taxon>
        <taxon>Euteleostomi</taxon>
        <taxon>Actinopterygii</taxon>
        <taxon>Neopterygii</taxon>
        <taxon>Teleostei</taxon>
        <taxon>Neoteleostei</taxon>
        <taxon>Acanthomorphata</taxon>
        <taxon>Eupercaria</taxon>
        <taxon>Spariformes</taxon>
        <taxon>Sparidae</taxon>
        <taxon>Sparus</taxon>
    </lineage>
</organism>
<protein>
    <submittedName>
        <fullName evidence="11">Interleukin 13 receptor, alpha 2</fullName>
    </submittedName>
</protein>
<dbReference type="Proteomes" id="UP000472265">
    <property type="component" value="Chromosome 13"/>
</dbReference>
<evidence type="ECO:0000256" key="2">
    <source>
        <dbReference type="ARBA" id="ARBA00022692"/>
    </source>
</evidence>
<keyword evidence="2 8" id="KW-0812">Transmembrane</keyword>
<keyword evidence="4 8" id="KW-1133">Transmembrane helix</keyword>
<name>A0A671YP62_SPAAU</name>
<dbReference type="Pfam" id="PF09240">
    <property type="entry name" value="IL6Ra-bind"/>
    <property type="match status" value="1"/>
</dbReference>
<reference evidence="11" key="2">
    <citation type="submission" date="2025-08" db="UniProtKB">
        <authorList>
            <consortium name="Ensembl"/>
        </authorList>
    </citation>
    <scope>IDENTIFICATION</scope>
</reference>
<evidence type="ECO:0000313" key="11">
    <source>
        <dbReference type="Ensembl" id="ENSSAUP00010064420.1"/>
    </source>
</evidence>
<comment type="subcellular location">
    <subcellularLocation>
        <location evidence="1">Membrane</location>
        <topology evidence="1">Single-pass type I membrane protein</topology>
    </subcellularLocation>
</comment>
<dbReference type="InParanoid" id="A0A671YP62"/>
<dbReference type="PANTHER" id="PTHR23037">
    <property type="entry name" value="CYTOKINE RECEPTOR"/>
    <property type="match status" value="1"/>
</dbReference>
<evidence type="ECO:0000256" key="5">
    <source>
        <dbReference type="ARBA" id="ARBA00023136"/>
    </source>
</evidence>
<feature type="signal peptide" evidence="9">
    <location>
        <begin position="1"/>
        <end position="31"/>
    </location>
</feature>
<feature type="domain" description="Type I cytokine receptor cytokine-binding" evidence="10">
    <location>
        <begin position="146"/>
        <end position="237"/>
    </location>
</feature>
<accession>A0A671YP62</accession>
<keyword evidence="6" id="KW-0675">Receptor</keyword>
<dbReference type="GO" id="GO:0009897">
    <property type="term" value="C:external side of plasma membrane"/>
    <property type="evidence" value="ECO:0007669"/>
    <property type="project" value="TreeGrafter"/>
</dbReference>
<evidence type="ECO:0000256" key="6">
    <source>
        <dbReference type="ARBA" id="ARBA00023170"/>
    </source>
</evidence>
<dbReference type="InterPro" id="IPR036116">
    <property type="entry name" value="FN3_sf"/>
</dbReference>
<evidence type="ECO:0000256" key="3">
    <source>
        <dbReference type="ARBA" id="ARBA00022729"/>
    </source>
</evidence>
<evidence type="ECO:0000313" key="12">
    <source>
        <dbReference type="Proteomes" id="UP000472265"/>
    </source>
</evidence>
<dbReference type="AlphaFoldDB" id="A0A671YP62"/>
<reference evidence="11" key="3">
    <citation type="submission" date="2025-09" db="UniProtKB">
        <authorList>
            <consortium name="Ensembl"/>
        </authorList>
    </citation>
    <scope>IDENTIFICATION</scope>
</reference>
<evidence type="ECO:0000256" key="8">
    <source>
        <dbReference type="SAM" id="Phobius"/>
    </source>
</evidence>
<dbReference type="OMA" id="GPIPSQC"/>